<proteinExistence type="predicted"/>
<feature type="non-terminal residue" evidence="1">
    <location>
        <position position="1"/>
    </location>
</feature>
<reference evidence="1 2" key="1">
    <citation type="journal article" date="2019" name="Sci. Rep.">
        <title>Orb-weaving spider Araneus ventricosus genome elucidates the spidroin gene catalogue.</title>
        <authorList>
            <person name="Kono N."/>
            <person name="Nakamura H."/>
            <person name="Ohtoshi R."/>
            <person name="Moran D.A.P."/>
            <person name="Shinohara A."/>
            <person name="Yoshida Y."/>
            <person name="Fujiwara M."/>
            <person name="Mori M."/>
            <person name="Tomita M."/>
            <person name="Arakawa K."/>
        </authorList>
    </citation>
    <scope>NUCLEOTIDE SEQUENCE [LARGE SCALE GENOMIC DNA]</scope>
</reference>
<evidence type="ECO:0000313" key="1">
    <source>
        <dbReference type="EMBL" id="GBN83955.1"/>
    </source>
</evidence>
<dbReference type="EMBL" id="BGPR01020158">
    <property type="protein sequence ID" value="GBN83955.1"/>
    <property type="molecule type" value="Genomic_DNA"/>
</dbReference>
<accession>A0A4Y2S9K3</accession>
<keyword evidence="2" id="KW-1185">Reference proteome</keyword>
<sequence>LFRYPKIGVSRACQLVNLLLYYCRFKKLFIIYN</sequence>
<dbReference type="AlphaFoldDB" id="A0A4Y2S9K3"/>
<gene>
    <name evidence="1" type="primary">alpha-Cat_1</name>
    <name evidence="1" type="ORF">AVEN_86485_1</name>
</gene>
<comment type="caution">
    <text evidence="1">The sequence shown here is derived from an EMBL/GenBank/DDBJ whole genome shotgun (WGS) entry which is preliminary data.</text>
</comment>
<protein>
    <submittedName>
        <fullName evidence="1">Catenin alpha</fullName>
    </submittedName>
</protein>
<evidence type="ECO:0000313" key="2">
    <source>
        <dbReference type="Proteomes" id="UP000499080"/>
    </source>
</evidence>
<organism evidence="1 2">
    <name type="scientific">Araneus ventricosus</name>
    <name type="common">Orbweaver spider</name>
    <name type="synonym">Epeira ventricosa</name>
    <dbReference type="NCBI Taxonomy" id="182803"/>
    <lineage>
        <taxon>Eukaryota</taxon>
        <taxon>Metazoa</taxon>
        <taxon>Ecdysozoa</taxon>
        <taxon>Arthropoda</taxon>
        <taxon>Chelicerata</taxon>
        <taxon>Arachnida</taxon>
        <taxon>Araneae</taxon>
        <taxon>Araneomorphae</taxon>
        <taxon>Entelegynae</taxon>
        <taxon>Araneoidea</taxon>
        <taxon>Araneidae</taxon>
        <taxon>Araneus</taxon>
    </lineage>
</organism>
<dbReference type="Proteomes" id="UP000499080">
    <property type="component" value="Unassembled WGS sequence"/>
</dbReference>
<name>A0A4Y2S9K3_ARAVE</name>